<dbReference type="RefSeq" id="WP_012942471.1">
    <property type="nucleotide sequence ID" value="NC_013743.1"/>
</dbReference>
<organism evidence="1 2">
    <name type="scientific">Haloterrigena turkmenica (strain ATCC 51198 / DSM 5511 / JCM 9101 / NCIMB 13204 / VKM B-1734 / 4k)</name>
    <name type="common">Halococcus turkmenicus</name>
    <dbReference type="NCBI Taxonomy" id="543526"/>
    <lineage>
        <taxon>Archaea</taxon>
        <taxon>Methanobacteriati</taxon>
        <taxon>Methanobacteriota</taxon>
        <taxon>Stenosarchaea group</taxon>
        <taxon>Halobacteria</taxon>
        <taxon>Halobacteriales</taxon>
        <taxon>Natrialbaceae</taxon>
        <taxon>Haloterrigena</taxon>
    </lineage>
</organism>
<dbReference type="OrthoDB" id="182995at2157"/>
<dbReference type="InterPro" id="IPR036388">
    <property type="entry name" value="WH-like_DNA-bd_sf"/>
</dbReference>
<name>D2RPD1_HALTV</name>
<dbReference type="eggNOG" id="arCOG08021">
    <property type="taxonomic scope" value="Archaea"/>
</dbReference>
<dbReference type="InterPro" id="IPR036390">
    <property type="entry name" value="WH_DNA-bd_sf"/>
</dbReference>
<dbReference type="SUPFAM" id="SSF46785">
    <property type="entry name" value="Winged helix' DNA-binding domain"/>
    <property type="match status" value="1"/>
</dbReference>
<dbReference type="STRING" id="543526.Htur_1275"/>
<reference evidence="1 2" key="1">
    <citation type="journal article" date="2010" name="Stand. Genomic Sci.">
        <title>Complete genome sequence of Haloterrigena turkmenica type strain (4k).</title>
        <authorList>
            <person name="Saunders E."/>
            <person name="Tindall B.J."/>
            <person name="Fahnrich R."/>
            <person name="Lapidus A."/>
            <person name="Copeland A."/>
            <person name="Del Rio T.G."/>
            <person name="Lucas S."/>
            <person name="Chen F."/>
            <person name="Tice H."/>
            <person name="Cheng J.F."/>
            <person name="Han C."/>
            <person name="Detter J.C."/>
            <person name="Bruce D."/>
            <person name="Goodwin L."/>
            <person name="Chain P."/>
            <person name="Pitluck S."/>
            <person name="Pati A."/>
            <person name="Ivanova N."/>
            <person name="Mavromatis K."/>
            <person name="Chen A."/>
            <person name="Palaniappan K."/>
            <person name="Land M."/>
            <person name="Hauser L."/>
            <person name="Chang Y.J."/>
            <person name="Jeffries C.D."/>
            <person name="Brettin T."/>
            <person name="Rohde M."/>
            <person name="Goker M."/>
            <person name="Bristow J."/>
            <person name="Eisen J.A."/>
            <person name="Markowitz V."/>
            <person name="Hugenholtz P."/>
            <person name="Klenk H.P."/>
            <person name="Kyrpides N.C."/>
        </authorList>
    </citation>
    <scope>NUCLEOTIDE SEQUENCE [LARGE SCALE GENOMIC DNA]</scope>
    <source>
        <strain evidence="2">ATCC 51198 / DSM 5511 / JCM 9101 / NCIMB 13204 / VKM B-1734 / 4k</strain>
    </source>
</reference>
<dbReference type="EMBL" id="CP001860">
    <property type="protein sequence ID" value="ADB60165.1"/>
    <property type="molecule type" value="Genomic_DNA"/>
</dbReference>
<proteinExistence type="predicted"/>
<gene>
    <name evidence="1" type="ordered locus">Htur_1275</name>
</gene>
<dbReference type="KEGG" id="htu:Htur_1275"/>
<evidence type="ECO:0000313" key="2">
    <source>
        <dbReference type="Proteomes" id="UP000001903"/>
    </source>
</evidence>
<evidence type="ECO:0000313" key="1">
    <source>
        <dbReference type="EMBL" id="ADB60165.1"/>
    </source>
</evidence>
<dbReference type="HOGENOM" id="CLU_187344_1_0_2"/>
<dbReference type="AlphaFoldDB" id="D2RPD1"/>
<protein>
    <recommendedName>
        <fullName evidence="3">MarR family transcriptional regulator</fullName>
    </recommendedName>
</protein>
<sequence length="71" mass="7931">MSTSERRLTVPNEIASPQAKLVYLAVHVTDEPTVTRLQQLLGLSKLTLLPLLASLDDRDLVRRTEDGYVGR</sequence>
<keyword evidence="2" id="KW-1185">Reference proteome</keyword>
<evidence type="ECO:0008006" key="3">
    <source>
        <dbReference type="Google" id="ProtNLM"/>
    </source>
</evidence>
<dbReference type="Proteomes" id="UP000001903">
    <property type="component" value="Chromosome"/>
</dbReference>
<dbReference type="Gene3D" id="1.10.10.10">
    <property type="entry name" value="Winged helix-like DNA-binding domain superfamily/Winged helix DNA-binding domain"/>
    <property type="match status" value="1"/>
</dbReference>
<accession>D2RPD1</accession>
<dbReference type="GeneID" id="8741865"/>